<comment type="caution">
    <text evidence="4">The sequence shown here is derived from an EMBL/GenBank/DDBJ whole genome shotgun (WGS) entry which is preliminary data.</text>
</comment>
<sequence length="178" mass="21172">EINLRNHSSLHKLFYSLINGGPIGGKAQKSKYKIDCRYNKKVLINKVKRIASCKEKIILRNLDANQLIKEEIPKFSPKDTFIFFDPPYYAQGKNLYLSFVDKDKHEKLAKNIIGLKNYKWITTYDIEDKILNLYKNRVKSYTYYLNYSANRKRKAKEYIFVNNNTKVDSFDKIELRRL</sequence>
<accession>A0A5M9YWA7</accession>
<proteinExistence type="predicted"/>
<dbReference type="GO" id="GO:0032259">
    <property type="term" value="P:methylation"/>
    <property type="evidence" value="ECO:0007669"/>
    <property type="project" value="UniProtKB-KW"/>
</dbReference>
<dbReference type="Proteomes" id="UP000324504">
    <property type="component" value="Unassembled WGS sequence"/>
</dbReference>
<evidence type="ECO:0000256" key="1">
    <source>
        <dbReference type="ARBA" id="ARBA00022603"/>
    </source>
</evidence>
<keyword evidence="2" id="KW-0808">Transferase</keyword>
<evidence type="ECO:0000256" key="3">
    <source>
        <dbReference type="ARBA" id="ARBA00022691"/>
    </source>
</evidence>
<evidence type="ECO:0000313" key="5">
    <source>
        <dbReference type="Proteomes" id="UP000324504"/>
    </source>
</evidence>
<dbReference type="PANTHER" id="PTHR30481:SF2">
    <property type="entry name" value="SITE-SPECIFIC DNA-METHYLTRANSFERASE (ADENINE-SPECIFIC)"/>
    <property type="match status" value="1"/>
</dbReference>
<keyword evidence="1 4" id="KW-0489">Methyltransferase</keyword>
<dbReference type="GO" id="GO:0006298">
    <property type="term" value="P:mismatch repair"/>
    <property type="evidence" value="ECO:0007669"/>
    <property type="project" value="TreeGrafter"/>
</dbReference>
<evidence type="ECO:0000256" key="2">
    <source>
        <dbReference type="ARBA" id="ARBA00022679"/>
    </source>
</evidence>
<dbReference type="InterPro" id="IPR012327">
    <property type="entry name" value="MeTrfase_D12"/>
</dbReference>
<dbReference type="SUPFAM" id="SSF53335">
    <property type="entry name" value="S-adenosyl-L-methionine-dependent methyltransferases"/>
    <property type="match status" value="1"/>
</dbReference>
<organism evidence="4 5">
    <name type="scientific">Lactobacillus crispatus</name>
    <dbReference type="NCBI Taxonomy" id="47770"/>
    <lineage>
        <taxon>Bacteria</taxon>
        <taxon>Bacillati</taxon>
        <taxon>Bacillota</taxon>
        <taxon>Bacilli</taxon>
        <taxon>Lactobacillales</taxon>
        <taxon>Lactobacillaceae</taxon>
        <taxon>Lactobacillus</taxon>
    </lineage>
</organism>
<reference evidence="4 5" key="1">
    <citation type="submission" date="2019-09" db="EMBL/GenBank/DDBJ databases">
        <title>Comparative analysis of L. crispatus genomes revealed niche specific adaptation to different host and body sites.</title>
        <authorList>
            <person name="Pan M."/>
            <person name="Hidalgo-Cantabrana C."/>
            <person name="Barrangou R."/>
        </authorList>
    </citation>
    <scope>NUCLEOTIDE SEQUENCE [LARGE SCALE GENOMIC DNA]</scope>
    <source>
        <strain evidence="4 5">NCK2488</strain>
    </source>
</reference>
<dbReference type="PANTHER" id="PTHR30481">
    <property type="entry name" value="DNA ADENINE METHYLASE"/>
    <property type="match status" value="1"/>
</dbReference>
<dbReference type="GO" id="GO:0043565">
    <property type="term" value="F:sequence-specific DNA binding"/>
    <property type="evidence" value="ECO:0007669"/>
    <property type="project" value="TreeGrafter"/>
</dbReference>
<gene>
    <name evidence="4" type="ORF">F1C09_10235</name>
</gene>
<evidence type="ECO:0000313" key="4">
    <source>
        <dbReference type="EMBL" id="KAA8810742.1"/>
    </source>
</evidence>
<dbReference type="AlphaFoldDB" id="A0A5M9YWA7"/>
<dbReference type="GO" id="GO:1904047">
    <property type="term" value="F:S-adenosyl-L-methionine binding"/>
    <property type="evidence" value="ECO:0007669"/>
    <property type="project" value="TreeGrafter"/>
</dbReference>
<dbReference type="EMBL" id="VUAV01000151">
    <property type="protein sequence ID" value="KAA8810742.1"/>
    <property type="molecule type" value="Genomic_DNA"/>
</dbReference>
<dbReference type="GO" id="GO:0009007">
    <property type="term" value="F:site-specific DNA-methyltransferase (adenine-specific) activity"/>
    <property type="evidence" value="ECO:0007669"/>
    <property type="project" value="UniProtKB-EC"/>
</dbReference>
<keyword evidence="3" id="KW-0949">S-adenosyl-L-methionine</keyword>
<dbReference type="Gene3D" id="3.40.50.150">
    <property type="entry name" value="Vaccinia Virus protein VP39"/>
    <property type="match status" value="1"/>
</dbReference>
<protein>
    <submittedName>
        <fullName evidence="4">DNA adenine methylase</fullName>
    </submittedName>
</protein>
<dbReference type="InterPro" id="IPR029063">
    <property type="entry name" value="SAM-dependent_MTases_sf"/>
</dbReference>
<feature type="non-terminal residue" evidence="4">
    <location>
        <position position="1"/>
    </location>
</feature>
<dbReference type="GO" id="GO:0009307">
    <property type="term" value="P:DNA restriction-modification system"/>
    <property type="evidence" value="ECO:0007669"/>
    <property type="project" value="InterPro"/>
</dbReference>
<name>A0A5M9YWA7_9LACO</name>